<dbReference type="PROSITE" id="PS50209">
    <property type="entry name" value="CARD"/>
    <property type="match status" value="1"/>
</dbReference>
<dbReference type="PRINTS" id="PR00376">
    <property type="entry name" value="IL1BCENZYME"/>
</dbReference>
<name>A0A7M5UP05_9CNID</name>
<organism evidence="13 14">
    <name type="scientific">Clytia hemisphaerica</name>
    <dbReference type="NCBI Taxonomy" id="252671"/>
    <lineage>
        <taxon>Eukaryota</taxon>
        <taxon>Metazoa</taxon>
        <taxon>Cnidaria</taxon>
        <taxon>Hydrozoa</taxon>
        <taxon>Hydroidolina</taxon>
        <taxon>Leptothecata</taxon>
        <taxon>Obeliida</taxon>
        <taxon>Clytiidae</taxon>
        <taxon>Clytia</taxon>
    </lineage>
</organism>
<dbReference type="PIRSF" id="PIRSF038001">
    <property type="entry name" value="Caspase_ICE"/>
    <property type="match status" value="1"/>
</dbReference>
<keyword evidence="14" id="KW-1185">Reference proteome</keyword>
<dbReference type="SMART" id="SM00115">
    <property type="entry name" value="CASc"/>
    <property type="match status" value="1"/>
</dbReference>
<feature type="compositionally biased region" description="Basic and acidic residues" evidence="9">
    <location>
        <begin position="98"/>
        <end position="119"/>
    </location>
</feature>
<feature type="domain" description="Caspase family p10" evidence="10">
    <location>
        <begin position="344"/>
        <end position="437"/>
    </location>
</feature>
<evidence type="ECO:0000259" key="11">
    <source>
        <dbReference type="PROSITE" id="PS50208"/>
    </source>
</evidence>
<dbReference type="InterPro" id="IPR002138">
    <property type="entry name" value="Pept_C14_p10"/>
</dbReference>
<evidence type="ECO:0000256" key="2">
    <source>
        <dbReference type="ARBA" id="ARBA00022670"/>
    </source>
</evidence>
<dbReference type="Gene3D" id="1.10.533.10">
    <property type="entry name" value="Death Domain, Fas"/>
    <property type="match status" value="1"/>
</dbReference>
<dbReference type="SUPFAM" id="SSF47986">
    <property type="entry name" value="DEATH domain"/>
    <property type="match status" value="1"/>
</dbReference>
<sequence>MDSRDREFLRSNRREICLIDFDAPNVASKLHELGILSKNENEMISLEEKDLRQKERLLDILPRRGPKAFAKFIETAKELRILKLYKILGGDPALYGDEESKVSSEETDKTKMEDDRTDGPPRQLPLKEQNPDDEKPTKDTVDTPPETETDGRPSLFGGSGKKKTKTSSTSEGDERVPLSPSSFIEAPIDLKECYAMQSTPRGHFILVNNKHFLPSSGMENYPRNGTDVDGAAITELFQEMGFLVEAHSNLSVYEMRKVFKQAAHKDYSGVSCLTCCILSHGQEGVIYGTDGTIEIREITSFFHGTNLSGKPKLFFFQACQGSDYMDSITPDEVMETDGPASEGNDITLPSEADFLYAYSTVPGYYSWRNSQRGSWFIQSICEVFRKHAHKMDVVRMLTRVNAIVSTKKSQTGQRASHHKRQISSIVTQLRKELYFFPMHGPLATYQGNY</sequence>
<evidence type="ECO:0000256" key="6">
    <source>
        <dbReference type="ARBA" id="ARBA00023145"/>
    </source>
</evidence>
<protein>
    <submittedName>
        <fullName evidence="13">Uncharacterized protein</fullName>
    </submittedName>
</protein>
<reference evidence="13" key="1">
    <citation type="submission" date="2021-01" db="UniProtKB">
        <authorList>
            <consortium name="EnsemblMetazoa"/>
        </authorList>
    </citation>
    <scope>IDENTIFICATION</scope>
</reference>
<evidence type="ECO:0000256" key="7">
    <source>
        <dbReference type="PIRSR" id="PIRSR038001-1"/>
    </source>
</evidence>
<dbReference type="AlphaFoldDB" id="A0A7M5UP05"/>
<dbReference type="PANTHER" id="PTHR47901:SF8">
    <property type="entry name" value="CASPASE-3"/>
    <property type="match status" value="1"/>
</dbReference>
<evidence type="ECO:0000256" key="5">
    <source>
        <dbReference type="ARBA" id="ARBA00022807"/>
    </source>
</evidence>
<dbReference type="GeneID" id="136813177"/>
<dbReference type="InterPro" id="IPR033139">
    <property type="entry name" value="Caspase_cys_AS"/>
</dbReference>
<dbReference type="PANTHER" id="PTHR47901">
    <property type="entry name" value="CASPASE RECRUITMENT DOMAIN-CONTAINING PROTEIN 18"/>
    <property type="match status" value="1"/>
</dbReference>
<keyword evidence="4" id="KW-0378">Hydrolase</keyword>
<evidence type="ECO:0000256" key="9">
    <source>
        <dbReference type="SAM" id="MobiDB-lite"/>
    </source>
</evidence>
<feature type="active site" evidence="7">
    <location>
        <position position="319"/>
    </location>
</feature>
<dbReference type="GO" id="GO:0006915">
    <property type="term" value="P:apoptotic process"/>
    <property type="evidence" value="ECO:0007669"/>
    <property type="project" value="UniProtKB-KW"/>
</dbReference>
<dbReference type="InterPro" id="IPR029030">
    <property type="entry name" value="Caspase-like_dom_sf"/>
</dbReference>
<feature type="domain" description="CARD" evidence="12">
    <location>
        <begin position="1"/>
        <end position="78"/>
    </location>
</feature>
<dbReference type="InterPro" id="IPR002398">
    <property type="entry name" value="Pept_C14"/>
</dbReference>
<dbReference type="Proteomes" id="UP000594262">
    <property type="component" value="Unplaced"/>
</dbReference>
<dbReference type="GO" id="GO:0042981">
    <property type="term" value="P:regulation of apoptotic process"/>
    <property type="evidence" value="ECO:0007669"/>
    <property type="project" value="InterPro"/>
</dbReference>
<feature type="region of interest" description="Disordered" evidence="9">
    <location>
        <begin position="95"/>
        <end position="180"/>
    </location>
</feature>
<proteinExistence type="inferred from homology"/>
<evidence type="ECO:0000256" key="4">
    <source>
        <dbReference type="ARBA" id="ARBA00022801"/>
    </source>
</evidence>
<feature type="compositionally biased region" description="Basic and acidic residues" evidence="9">
    <location>
        <begin position="129"/>
        <end position="141"/>
    </location>
</feature>
<dbReference type="Pfam" id="PF00656">
    <property type="entry name" value="Peptidase_C14"/>
    <property type="match status" value="1"/>
</dbReference>
<keyword evidence="5" id="KW-0788">Thiol protease</keyword>
<dbReference type="InterPro" id="IPR011029">
    <property type="entry name" value="DEATH-like_dom_sf"/>
</dbReference>
<dbReference type="CDD" id="cd00032">
    <property type="entry name" value="CASc"/>
    <property type="match status" value="1"/>
</dbReference>
<accession>A0A7M5UP05</accession>
<evidence type="ECO:0000256" key="3">
    <source>
        <dbReference type="ARBA" id="ARBA00022703"/>
    </source>
</evidence>
<dbReference type="GO" id="GO:0004197">
    <property type="term" value="F:cysteine-type endopeptidase activity"/>
    <property type="evidence" value="ECO:0007669"/>
    <property type="project" value="InterPro"/>
</dbReference>
<evidence type="ECO:0000313" key="14">
    <source>
        <dbReference type="Proteomes" id="UP000594262"/>
    </source>
</evidence>
<dbReference type="InterPro" id="IPR001309">
    <property type="entry name" value="Pept_C14_p20"/>
</dbReference>
<dbReference type="PROSITE" id="PS01122">
    <property type="entry name" value="CASPASE_CYS"/>
    <property type="match status" value="1"/>
</dbReference>
<dbReference type="EnsemblMetazoa" id="CLYHEMT000251.1">
    <property type="protein sequence ID" value="CLYHEMP000251.1"/>
    <property type="gene ID" value="CLYHEMG000251"/>
</dbReference>
<dbReference type="SUPFAM" id="SSF52129">
    <property type="entry name" value="Caspase-like"/>
    <property type="match status" value="1"/>
</dbReference>
<keyword evidence="6" id="KW-0865">Zymogen</keyword>
<dbReference type="CDD" id="cd01671">
    <property type="entry name" value="CARD"/>
    <property type="match status" value="1"/>
</dbReference>
<feature type="active site" evidence="7">
    <location>
        <position position="280"/>
    </location>
</feature>
<feature type="domain" description="Caspase family p20" evidence="11">
    <location>
        <begin position="200"/>
        <end position="323"/>
    </location>
</feature>
<evidence type="ECO:0000313" key="13">
    <source>
        <dbReference type="EnsemblMetazoa" id="CLYHEMP000251.1"/>
    </source>
</evidence>
<evidence type="ECO:0000259" key="12">
    <source>
        <dbReference type="PROSITE" id="PS50209"/>
    </source>
</evidence>
<dbReference type="InterPro" id="IPR011600">
    <property type="entry name" value="Pept_C14_caspase"/>
</dbReference>
<dbReference type="OrthoDB" id="6116485at2759"/>
<evidence type="ECO:0000259" key="10">
    <source>
        <dbReference type="PROSITE" id="PS50207"/>
    </source>
</evidence>
<dbReference type="GO" id="GO:0006508">
    <property type="term" value="P:proteolysis"/>
    <property type="evidence" value="ECO:0007669"/>
    <property type="project" value="UniProtKB-KW"/>
</dbReference>
<dbReference type="Gene3D" id="3.40.50.1460">
    <property type="match status" value="1"/>
</dbReference>
<dbReference type="InterPro" id="IPR015917">
    <property type="entry name" value="Pept_C14A"/>
</dbReference>
<comment type="similarity">
    <text evidence="1 8">Belongs to the peptidase C14A family.</text>
</comment>
<dbReference type="PROSITE" id="PS50208">
    <property type="entry name" value="CASPASE_P20"/>
    <property type="match status" value="1"/>
</dbReference>
<dbReference type="InterPro" id="IPR001315">
    <property type="entry name" value="CARD"/>
</dbReference>
<evidence type="ECO:0000256" key="8">
    <source>
        <dbReference type="RuleBase" id="RU003971"/>
    </source>
</evidence>
<dbReference type="Pfam" id="PF00619">
    <property type="entry name" value="CARD"/>
    <property type="match status" value="1"/>
</dbReference>
<dbReference type="PROSITE" id="PS50207">
    <property type="entry name" value="CASPASE_P10"/>
    <property type="match status" value="1"/>
</dbReference>
<keyword evidence="2" id="KW-0645">Protease</keyword>
<dbReference type="RefSeq" id="XP_066925809.1">
    <property type="nucleotide sequence ID" value="XM_067069708.1"/>
</dbReference>
<evidence type="ECO:0000256" key="1">
    <source>
        <dbReference type="ARBA" id="ARBA00010134"/>
    </source>
</evidence>
<keyword evidence="3" id="KW-0053">Apoptosis</keyword>